<dbReference type="EMBL" id="RBXO01000001">
    <property type="protein sequence ID" value="RKT56996.1"/>
    <property type="molecule type" value="Genomic_DNA"/>
</dbReference>
<dbReference type="InterPro" id="IPR050811">
    <property type="entry name" value="Phosphate_ABC_transporter"/>
</dbReference>
<name>A0A495W5N2_9PSEU</name>
<comment type="caution">
    <text evidence="4">The sequence shown here is derived from an EMBL/GenBank/DDBJ whole genome shotgun (WGS) entry which is preliminary data.</text>
</comment>
<keyword evidence="1" id="KW-0732">Signal</keyword>
<evidence type="ECO:0000313" key="5">
    <source>
        <dbReference type="Proteomes" id="UP000282084"/>
    </source>
</evidence>
<dbReference type="PANTHER" id="PTHR30570">
    <property type="entry name" value="PERIPLASMIC PHOSPHATE BINDING COMPONENT OF PHOSPHATE ABC TRANSPORTER"/>
    <property type="match status" value="1"/>
</dbReference>
<keyword evidence="5" id="KW-1185">Reference proteome</keyword>
<organism evidence="4 5">
    <name type="scientific">Saccharothrix australiensis</name>
    <dbReference type="NCBI Taxonomy" id="2072"/>
    <lineage>
        <taxon>Bacteria</taxon>
        <taxon>Bacillati</taxon>
        <taxon>Actinomycetota</taxon>
        <taxon>Actinomycetes</taxon>
        <taxon>Pseudonocardiales</taxon>
        <taxon>Pseudonocardiaceae</taxon>
        <taxon>Saccharothrix</taxon>
    </lineage>
</organism>
<sequence length="566" mass="62224">MNVVRWAERRRGLDRQFGVQFLQSALEFLGGPGPVALAIALLFAAPVIDRLFVRRKRVGFRVLYNSKIGLGPEQLHDGTEANAPQLRELVRVLDRMSIVVIRVRNNGNYDIDADDFDRPLTFTFGDRIVWNARVSEAGSEELREEVRRSLQFFGKDTSQVRASLPTVRERVAQSLPRIFRTGGDRSRASTEPVWHGVRLDGLRLKRKQKFKLLVVLREPESNRTGEIGKEVKITGHLGGVGVLHDERQQRFITLPRLTGGLAAVLAGVLVLTLAWTPETRDPSVACGAGTLRVEGSSVFMPTMDLIAEQYAKACPEAVVDTEPNGSIAGVRSVAAADPDRALLALSDGKQDAGDVVAHQVAIVVYHVVVHSSVGMDTLTVEQLQGVYSGRYTDWSELRGGDPLPIRIVGRGSESGTRELFERRVLGTTEGALSSNDCRNPDRDPQARVIRCERDKNGDVVREIGAVEGAIGYADAPSVAEARKTNRLTALSLGGKVFDAAAGVEAGYPFWTVEYLYSRAQPAEGSLSAHFLRYVREHDDARVRMKDAGYLPCRTPEGVPLDLCNLR</sequence>
<gene>
    <name evidence="4" type="ORF">C8E97_5710</name>
</gene>
<feature type="transmembrane region" description="Helical" evidence="2">
    <location>
        <begin position="35"/>
        <end position="53"/>
    </location>
</feature>
<accession>A0A495W5N2</accession>
<dbReference type="PANTHER" id="PTHR30570:SF1">
    <property type="entry name" value="PHOSPHATE-BINDING PROTEIN PSTS"/>
    <property type="match status" value="1"/>
</dbReference>
<evidence type="ECO:0000259" key="3">
    <source>
        <dbReference type="Pfam" id="PF12849"/>
    </source>
</evidence>
<keyword evidence="2" id="KW-1133">Transmembrane helix</keyword>
<evidence type="ECO:0000313" key="4">
    <source>
        <dbReference type="EMBL" id="RKT56996.1"/>
    </source>
</evidence>
<dbReference type="SUPFAM" id="SSF53850">
    <property type="entry name" value="Periplasmic binding protein-like II"/>
    <property type="match status" value="1"/>
</dbReference>
<evidence type="ECO:0000256" key="1">
    <source>
        <dbReference type="ARBA" id="ARBA00022729"/>
    </source>
</evidence>
<feature type="domain" description="PBP" evidence="3">
    <location>
        <begin position="284"/>
        <end position="533"/>
    </location>
</feature>
<proteinExistence type="predicted"/>
<dbReference type="AlphaFoldDB" id="A0A495W5N2"/>
<protein>
    <submittedName>
        <fullName evidence="4">ABC-type phosphate transport system substrate-binding protein</fullName>
    </submittedName>
</protein>
<dbReference type="Proteomes" id="UP000282084">
    <property type="component" value="Unassembled WGS sequence"/>
</dbReference>
<dbReference type="OrthoDB" id="9790048at2"/>
<dbReference type="Pfam" id="PF12849">
    <property type="entry name" value="PBP_like_2"/>
    <property type="match status" value="1"/>
</dbReference>
<dbReference type="InterPro" id="IPR024370">
    <property type="entry name" value="PBP_domain"/>
</dbReference>
<reference evidence="4 5" key="1">
    <citation type="submission" date="2018-10" db="EMBL/GenBank/DDBJ databases">
        <title>Sequencing the genomes of 1000 actinobacteria strains.</title>
        <authorList>
            <person name="Klenk H.-P."/>
        </authorList>
    </citation>
    <scope>NUCLEOTIDE SEQUENCE [LARGE SCALE GENOMIC DNA]</scope>
    <source>
        <strain evidence="4 5">DSM 43800</strain>
    </source>
</reference>
<keyword evidence="2" id="KW-0812">Transmembrane</keyword>
<dbReference type="Gene3D" id="3.40.190.10">
    <property type="entry name" value="Periplasmic binding protein-like II"/>
    <property type="match status" value="2"/>
</dbReference>
<keyword evidence="2" id="KW-0472">Membrane</keyword>
<evidence type="ECO:0000256" key="2">
    <source>
        <dbReference type="SAM" id="Phobius"/>
    </source>
</evidence>